<dbReference type="EMBL" id="BPLR01018737">
    <property type="protein sequence ID" value="GIZ01928.1"/>
    <property type="molecule type" value="Genomic_DNA"/>
</dbReference>
<reference evidence="1 2" key="1">
    <citation type="submission" date="2021-06" db="EMBL/GenBank/DDBJ databases">
        <title>Caerostris extrusa draft genome.</title>
        <authorList>
            <person name="Kono N."/>
            <person name="Arakawa K."/>
        </authorList>
    </citation>
    <scope>NUCLEOTIDE SEQUENCE [LARGE SCALE GENOMIC DNA]</scope>
</reference>
<gene>
    <name evidence="1" type="ORF">CEXT_149031</name>
</gene>
<dbReference type="Proteomes" id="UP001054945">
    <property type="component" value="Unassembled WGS sequence"/>
</dbReference>
<organism evidence="1 2">
    <name type="scientific">Caerostris extrusa</name>
    <name type="common">Bark spider</name>
    <name type="synonym">Caerostris bankana</name>
    <dbReference type="NCBI Taxonomy" id="172846"/>
    <lineage>
        <taxon>Eukaryota</taxon>
        <taxon>Metazoa</taxon>
        <taxon>Ecdysozoa</taxon>
        <taxon>Arthropoda</taxon>
        <taxon>Chelicerata</taxon>
        <taxon>Arachnida</taxon>
        <taxon>Araneae</taxon>
        <taxon>Araneomorphae</taxon>
        <taxon>Entelegynae</taxon>
        <taxon>Araneoidea</taxon>
        <taxon>Araneidae</taxon>
        <taxon>Caerostris</taxon>
    </lineage>
</organism>
<evidence type="ECO:0000313" key="2">
    <source>
        <dbReference type="Proteomes" id="UP001054945"/>
    </source>
</evidence>
<sequence length="103" mass="11057">MRARAHGYGTKLCFDAIAGHYNPFSLQPVFNQGACPGETDRSSWCPNFSVTPFPGAHAIHGGGGVHVYRGPIRKVGVIQSVKPLLLPQLVMKGGPTGQVRMEE</sequence>
<name>A0AAV4Y4C5_CAEEX</name>
<dbReference type="AlphaFoldDB" id="A0AAV4Y4C5"/>
<evidence type="ECO:0000313" key="1">
    <source>
        <dbReference type="EMBL" id="GIZ01928.1"/>
    </source>
</evidence>
<accession>A0AAV4Y4C5</accession>
<keyword evidence="2" id="KW-1185">Reference proteome</keyword>
<proteinExistence type="predicted"/>
<comment type="caution">
    <text evidence="1">The sequence shown here is derived from an EMBL/GenBank/DDBJ whole genome shotgun (WGS) entry which is preliminary data.</text>
</comment>
<protein>
    <submittedName>
        <fullName evidence="1">Uncharacterized protein</fullName>
    </submittedName>
</protein>